<dbReference type="EMBL" id="CAOQHR010000001">
    <property type="protein sequence ID" value="CAI6270891.1"/>
    <property type="molecule type" value="Genomic_DNA"/>
</dbReference>
<organism evidence="1 2">
    <name type="scientific">Periconia digitata</name>
    <dbReference type="NCBI Taxonomy" id="1303443"/>
    <lineage>
        <taxon>Eukaryota</taxon>
        <taxon>Fungi</taxon>
        <taxon>Dikarya</taxon>
        <taxon>Ascomycota</taxon>
        <taxon>Pezizomycotina</taxon>
        <taxon>Dothideomycetes</taxon>
        <taxon>Pleosporomycetidae</taxon>
        <taxon>Pleosporales</taxon>
        <taxon>Massarineae</taxon>
        <taxon>Periconiaceae</taxon>
        <taxon>Periconia</taxon>
    </lineage>
</organism>
<sequence length="42" mass="4359">MRCSIVSPLFQALGSRGQKPAAGIGSKEPSLAICQEVLLCKA</sequence>
<dbReference type="AlphaFoldDB" id="A0A9W4U5S9"/>
<accession>A0A9W4U5S9</accession>
<keyword evidence="2" id="KW-1185">Reference proteome</keyword>
<proteinExistence type="predicted"/>
<dbReference type="Proteomes" id="UP001152607">
    <property type="component" value="Unassembled WGS sequence"/>
</dbReference>
<evidence type="ECO:0000313" key="1">
    <source>
        <dbReference type="EMBL" id="CAI6270891.1"/>
    </source>
</evidence>
<evidence type="ECO:0000313" key="2">
    <source>
        <dbReference type="Proteomes" id="UP001152607"/>
    </source>
</evidence>
<name>A0A9W4U5S9_9PLEO</name>
<protein>
    <submittedName>
        <fullName evidence="1">Uncharacterized protein</fullName>
    </submittedName>
</protein>
<reference evidence="1" key="1">
    <citation type="submission" date="2023-01" db="EMBL/GenBank/DDBJ databases">
        <authorList>
            <person name="Van Ghelder C."/>
            <person name="Rancurel C."/>
        </authorList>
    </citation>
    <scope>NUCLEOTIDE SEQUENCE</scope>
    <source>
        <strain evidence="1">CNCM I-4278</strain>
    </source>
</reference>
<comment type="caution">
    <text evidence="1">The sequence shown here is derived from an EMBL/GenBank/DDBJ whole genome shotgun (WGS) entry which is preliminary data.</text>
</comment>
<gene>
    <name evidence="1" type="ORF">PDIGIT_LOCUS1718</name>
</gene>